<dbReference type="AlphaFoldDB" id="A0A1F5YKE3"/>
<gene>
    <name evidence="1" type="ORF">A2Y99_05310</name>
</gene>
<sequence>MNDKLILGSLALDLKRAALGFYRGSYVMAERFLHEAITRKKEYKNINLQPYIVKILNQIEELKVQPKEEIAEQALMYSTLIQNYVLQA</sequence>
<evidence type="ECO:0000313" key="2">
    <source>
        <dbReference type="Proteomes" id="UP000178230"/>
    </source>
</evidence>
<dbReference type="EMBL" id="MFIY01000001">
    <property type="protein sequence ID" value="OGG00636.1"/>
    <property type="molecule type" value="Genomic_DNA"/>
</dbReference>
<comment type="caution">
    <text evidence="1">The sequence shown here is derived from an EMBL/GenBank/DDBJ whole genome shotgun (WGS) entry which is preliminary data.</text>
</comment>
<accession>A0A1F5YKE3</accession>
<name>A0A1F5YKE3_9BACT</name>
<reference evidence="1 2" key="1">
    <citation type="journal article" date="2016" name="Nat. Commun.">
        <title>Thousands of microbial genomes shed light on interconnected biogeochemical processes in an aquifer system.</title>
        <authorList>
            <person name="Anantharaman K."/>
            <person name="Brown C.T."/>
            <person name="Hug L.A."/>
            <person name="Sharon I."/>
            <person name="Castelle C.J."/>
            <person name="Probst A.J."/>
            <person name="Thomas B.C."/>
            <person name="Singh A."/>
            <person name="Wilkins M.J."/>
            <person name="Karaoz U."/>
            <person name="Brodie E.L."/>
            <person name="Williams K.H."/>
            <person name="Hubbard S.S."/>
            <person name="Banfield J.F."/>
        </authorList>
    </citation>
    <scope>NUCLEOTIDE SEQUENCE [LARGE SCALE GENOMIC DNA]</scope>
</reference>
<evidence type="ECO:0008006" key="3">
    <source>
        <dbReference type="Google" id="ProtNLM"/>
    </source>
</evidence>
<dbReference type="Proteomes" id="UP000178230">
    <property type="component" value="Unassembled WGS sequence"/>
</dbReference>
<proteinExistence type="predicted"/>
<organism evidence="1 2">
    <name type="scientific">Candidatus Gottesmanbacteria bacterium RBG_13_37_7</name>
    <dbReference type="NCBI Taxonomy" id="1798369"/>
    <lineage>
        <taxon>Bacteria</taxon>
        <taxon>Candidatus Gottesmaniibacteriota</taxon>
    </lineage>
</organism>
<protein>
    <recommendedName>
        <fullName evidence="3">HEPN domain-containing protein</fullName>
    </recommendedName>
</protein>
<evidence type="ECO:0000313" key="1">
    <source>
        <dbReference type="EMBL" id="OGG00636.1"/>
    </source>
</evidence>